<protein>
    <submittedName>
        <fullName evidence="1">Uncharacterized protein</fullName>
    </submittedName>
</protein>
<keyword evidence="2" id="KW-1185">Reference proteome</keyword>
<reference evidence="1 2" key="1">
    <citation type="submission" date="2020-02" db="EMBL/GenBank/DDBJ databases">
        <title>Draft genome sequence of Lactococcus sp. Hs30E4-3.</title>
        <authorList>
            <person name="Noda S."/>
            <person name="Yuki M."/>
            <person name="Ohkuma M."/>
        </authorList>
    </citation>
    <scope>NUCLEOTIDE SEQUENCE [LARGE SCALE GENOMIC DNA]</scope>
    <source>
        <strain evidence="1 2">Hs30E4-3</strain>
    </source>
</reference>
<evidence type="ECO:0000313" key="2">
    <source>
        <dbReference type="Proteomes" id="UP000480303"/>
    </source>
</evidence>
<organism evidence="1 2">
    <name type="scientific">Pseudolactococcus hodotermopsidis</name>
    <dbReference type="NCBI Taxonomy" id="2709157"/>
    <lineage>
        <taxon>Bacteria</taxon>
        <taxon>Bacillati</taxon>
        <taxon>Bacillota</taxon>
        <taxon>Bacilli</taxon>
        <taxon>Lactobacillales</taxon>
        <taxon>Streptococcaceae</taxon>
        <taxon>Pseudolactococcus</taxon>
    </lineage>
</organism>
<dbReference type="EMBL" id="BLLI01000014">
    <property type="protein sequence ID" value="GFH42151.1"/>
    <property type="molecule type" value="Genomic_DNA"/>
</dbReference>
<sequence length="51" mass="5825">MTISEYWERFCDISGVFKLAKYDSWHFGDSVKMADNLAALVISGKKNGYCK</sequence>
<dbReference type="InterPro" id="IPR015947">
    <property type="entry name" value="PUA-like_sf"/>
</dbReference>
<dbReference type="Gene3D" id="3.10.400.10">
    <property type="entry name" value="Sulfate adenylyltransferase"/>
    <property type="match status" value="1"/>
</dbReference>
<dbReference type="AlphaFoldDB" id="A0A6A0BCC5"/>
<accession>A0A6A0BCC5</accession>
<gene>
    <name evidence="1" type="ORF">Hs30E_07020</name>
</gene>
<dbReference type="Proteomes" id="UP000480303">
    <property type="component" value="Unassembled WGS sequence"/>
</dbReference>
<dbReference type="SUPFAM" id="SSF88697">
    <property type="entry name" value="PUA domain-like"/>
    <property type="match status" value="1"/>
</dbReference>
<evidence type="ECO:0000313" key="1">
    <source>
        <dbReference type="EMBL" id="GFH42151.1"/>
    </source>
</evidence>
<proteinExistence type="predicted"/>
<name>A0A6A0BCC5_9LACT</name>
<comment type="caution">
    <text evidence="1">The sequence shown here is derived from an EMBL/GenBank/DDBJ whole genome shotgun (WGS) entry which is preliminary data.</text>
</comment>